<gene>
    <name evidence="1" type="ORF">SAMN05421767_1527</name>
</gene>
<dbReference type="STRING" id="137733.SAMN05421767_1527"/>
<dbReference type="Proteomes" id="UP000198556">
    <property type="component" value="Unassembled WGS sequence"/>
</dbReference>
<dbReference type="AlphaFoldDB" id="A0A1H9PAL9"/>
<dbReference type="OrthoDB" id="9795467at2"/>
<name>A0A1H9PAL9_9LACT</name>
<sequence length="215" mass="25379">MEIQQITNLYQMDLELIVGQLEWYVTFDKKYELYDFIDSADFLRPLPSNQVSFYHYPSGKVYTPFAKQVGVVIDERVSFFDDCIYFCVGDFNQGLVTIYQYQMRSKELSEITSFSMAEICLYNLQVGFEPLMIFSENTALDIYYPERLTIELKPNESFVCKKDGKYYFTAWVEEKISDDDYYCYELYRIKNKKGELVEEGRGMITQLPNGNYIIG</sequence>
<reference evidence="1 2" key="1">
    <citation type="submission" date="2016-10" db="EMBL/GenBank/DDBJ databases">
        <authorList>
            <person name="de Groot N.N."/>
        </authorList>
    </citation>
    <scope>NUCLEOTIDE SEQUENCE [LARGE SCALE GENOMIC DNA]</scope>
    <source>
        <strain evidence="1 2">DSM 15827</strain>
    </source>
</reference>
<dbReference type="RefSeq" id="WP_089747903.1">
    <property type="nucleotide sequence ID" value="NZ_FOGF01000052.1"/>
</dbReference>
<accession>A0A1H9PAL9</accession>
<evidence type="ECO:0000313" key="2">
    <source>
        <dbReference type="Proteomes" id="UP000198556"/>
    </source>
</evidence>
<dbReference type="EMBL" id="FOGF01000052">
    <property type="protein sequence ID" value="SER44653.1"/>
    <property type="molecule type" value="Genomic_DNA"/>
</dbReference>
<organism evidence="1 2">
    <name type="scientific">Granulicatella balaenopterae</name>
    <dbReference type="NCBI Taxonomy" id="137733"/>
    <lineage>
        <taxon>Bacteria</taxon>
        <taxon>Bacillati</taxon>
        <taxon>Bacillota</taxon>
        <taxon>Bacilli</taxon>
        <taxon>Lactobacillales</taxon>
        <taxon>Carnobacteriaceae</taxon>
        <taxon>Granulicatella</taxon>
    </lineage>
</organism>
<evidence type="ECO:0000313" key="1">
    <source>
        <dbReference type="EMBL" id="SER44653.1"/>
    </source>
</evidence>
<protein>
    <submittedName>
        <fullName evidence="1">Uncharacterized protein</fullName>
    </submittedName>
</protein>
<keyword evidence="2" id="KW-1185">Reference proteome</keyword>
<proteinExistence type="predicted"/>